<feature type="transmembrane region" description="Helical" evidence="1">
    <location>
        <begin position="263"/>
        <end position="286"/>
    </location>
</feature>
<proteinExistence type="predicted"/>
<feature type="signal peptide" evidence="2">
    <location>
        <begin position="1"/>
        <end position="23"/>
    </location>
</feature>
<keyword evidence="4" id="KW-0418">Kinase</keyword>
<evidence type="ECO:0000313" key="4">
    <source>
        <dbReference type="EMBL" id="ETO78757.1"/>
    </source>
</evidence>
<keyword evidence="1" id="KW-0812">Transmembrane</keyword>
<dbReference type="SUPFAM" id="SSF56112">
    <property type="entry name" value="Protein kinase-like (PK-like)"/>
    <property type="match status" value="1"/>
</dbReference>
<dbReference type="GO" id="GO:0005524">
    <property type="term" value="F:ATP binding"/>
    <property type="evidence" value="ECO:0007669"/>
    <property type="project" value="InterPro"/>
</dbReference>
<evidence type="ECO:0000256" key="2">
    <source>
        <dbReference type="SAM" id="SignalP"/>
    </source>
</evidence>
<dbReference type="InterPro" id="IPR000719">
    <property type="entry name" value="Prot_kinase_dom"/>
</dbReference>
<dbReference type="GO" id="GO:0004674">
    <property type="term" value="F:protein serine/threonine kinase activity"/>
    <property type="evidence" value="ECO:0007669"/>
    <property type="project" value="UniProtKB-KW"/>
</dbReference>
<evidence type="ECO:0000256" key="1">
    <source>
        <dbReference type="SAM" id="Phobius"/>
    </source>
</evidence>
<accession>A0A081AIP6</accession>
<dbReference type="OrthoDB" id="4062651at2759"/>
<comment type="caution">
    <text evidence="4">The sequence shown here is derived from an EMBL/GenBank/DDBJ whole genome shotgun (WGS) entry which is preliminary data.</text>
</comment>
<dbReference type="Pfam" id="PF07714">
    <property type="entry name" value="PK_Tyr_Ser-Thr"/>
    <property type="match status" value="1"/>
</dbReference>
<reference evidence="4 5" key="1">
    <citation type="submission" date="2013-11" db="EMBL/GenBank/DDBJ databases">
        <title>The Genome Sequence of Phytophthora parasitica P1976.</title>
        <authorList>
            <consortium name="The Broad Institute Genomics Platform"/>
            <person name="Russ C."/>
            <person name="Tyler B."/>
            <person name="Panabieres F."/>
            <person name="Shan W."/>
            <person name="Tripathy S."/>
            <person name="Grunwald N."/>
            <person name="Machado M."/>
            <person name="Johnson C.S."/>
            <person name="Walker B."/>
            <person name="Young S."/>
            <person name="Zeng Q."/>
            <person name="Gargeya S."/>
            <person name="Fitzgerald M."/>
            <person name="Haas B."/>
            <person name="Abouelleil A."/>
            <person name="Allen A.W."/>
            <person name="Alvarado L."/>
            <person name="Arachchi H.M."/>
            <person name="Berlin A.M."/>
            <person name="Chapman S.B."/>
            <person name="Gainer-Dewar J."/>
            <person name="Goldberg J."/>
            <person name="Griggs A."/>
            <person name="Gujja S."/>
            <person name="Hansen M."/>
            <person name="Howarth C."/>
            <person name="Imamovic A."/>
            <person name="Ireland A."/>
            <person name="Larimer J."/>
            <person name="McCowan C."/>
            <person name="Murphy C."/>
            <person name="Pearson M."/>
            <person name="Poon T.W."/>
            <person name="Priest M."/>
            <person name="Roberts A."/>
            <person name="Saif S."/>
            <person name="Shea T."/>
            <person name="Sisk P."/>
            <person name="Sykes S."/>
            <person name="Wortman J."/>
            <person name="Nusbaum C."/>
            <person name="Birren B."/>
        </authorList>
    </citation>
    <scope>NUCLEOTIDE SEQUENCE [LARGE SCALE GENOMIC DNA]</scope>
    <source>
        <strain evidence="4 5">P1976</strain>
    </source>
</reference>
<dbReference type="PANTHER" id="PTHR44329:SF214">
    <property type="entry name" value="PROTEIN KINASE DOMAIN-CONTAINING PROTEIN"/>
    <property type="match status" value="1"/>
</dbReference>
<dbReference type="Proteomes" id="UP000028582">
    <property type="component" value="Unassembled WGS sequence"/>
</dbReference>
<feature type="chain" id="PRO_5001754328" evidence="2">
    <location>
        <begin position="24"/>
        <end position="679"/>
    </location>
</feature>
<keyword evidence="4" id="KW-0808">Transferase</keyword>
<evidence type="ECO:0000313" key="5">
    <source>
        <dbReference type="Proteomes" id="UP000028582"/>
    </source>
</evidence>
<protein>
    <submittedName>
        <fullName evidence="4">Serine/threonine protein kinase</fullName>
    </submittedName>
</protein>
<keyword evidence="4" id="KW-0723">Serine/threonine-protein kinase</keyword>
<dbReference type="Gene3D" id="1.10.510.10">
    <property type="entry name" value="Transferase(Phosphotransferase) domain 1"/>
    <property type="match status" value="1"/>
</dbReference>
<sequence length="679" mass="75352">MNYRAPLLRLLLLVTLLARLLLAKNFAEMKISERMKQLIDTGIEAPKLKLNTALPLEVQYLLNENDLEWQDLGGTMQRLVLWDQGYVVTSSNKTREIMVRCDLGMDGVVVSREEFQNLQNCPSTLCTDAMSSETALRGTVCADSEIEKVAKCAVLVSESEANAASVDVETSLIWAEEVTNADVPMPTAYRHSLKTFAITMQYPSTGGSCPRQLARVIPCATIQYMENSTEWCTPSKSGVVPGLLQDLVDRRQSQSSDRGSSGMIIAIWVVAGILTMLLCIIGFMFVRHILRRREQSSGNQELIEKSTLDHYALTPGGGFFVGPHDSNDATDSIASELSDFETDLEVDICKRFSNMSGRSEVDYSDALSASKVLLLFQNDPFVHALRVPIIDVNGDKMISRGRDGSPNEVLVGTLGPREVILKRLRASKRNDTLAVERLAREIRMAAMLQHPNIVNILGIAWNSFQNLTAIWEYHRSGDLQRALRSGRKAQHWTWTRQKLQVAMGVLRGLSFLHSHSPPIIHGAIEPRHILLNSATGEPALCGLGHCAGRVPTAIKSRKAGDDSIWSSPEVQAERIFSEKSDIYSFGVVLVSLDTGKLLVDVPRDDLLDVLTPVCPEFIRKIAHKCLQGDPAARPTSRELLQHLEDISGTSSPWPSSEYPKYAKSRLDYDEQDAPPQIYL</sequence>
<dbReference type="InterPro" id="IPR001245">
    <property type="entry name" value="Ser-Thr/Tyr_kinase_cat_dom"/>
</dbReference>
<feature type="domain" description="Protein kinase" evidence="3">
    <location>
        <begin position="392"/>
        <end position="654"/>
    </location>
</feature>
<keyword evidence="1" id="KW-0472">Membrane</keyword>
<keyword evidence="2" id="KW-0732">Signal</keyword>
<dbReference type="Gene3D" id="3.30.200.20">
    <property type="entry name" value="Phosphorylase Kinase, domain 1"/>
    <property type="match status" value="1"/>
</dbReference>
<gene>
    <name evidence="4" type="ORF">F444_06367</name>
</gene>
<organism evidence="4 5">
    <name type="scientific">Phytophthora nicotianae P1976</name>
    <dbReference type="NCBI Taxonomy" id="1317066"/>
    <lineage>
        <taxon>Eukaryota</taxon>
        <taxon>Sar</taxon>
        <taxon>Stramenopiles</taxon>
        <taxon>Oomycota</taxon>
        <taxon>Peronosporomycetes</taxon>
        <taxon>Peronosporales</taxon>
        <taxon>Peronosporaceae</taxon>
        <taxon>Phytophthora</taxon>
    </lineage>
</organism>
<dbReference type="InterPro" id="IPR051681">
    <property type="entry name" value="Ser/Thr_Kinases-Pseudokinases"/>
</dbReference>
<keyword evidence="1" id="KW-1133">Transmembrane helix</keyword>
<dbReference type="PANTHER" id="PTHR44329">
    <property type="entry name" value="SERINE/THREONINE-PROTEIN KINASE TNNI3K-RELATED"/>
    <property type="match status" value="1"/>
</dbReference>
<dbReference type="AlphaFoldDB" id="A0A081AIP6"/>
<dbReference type="EMBL" id="ANJA01001179">
    <property type="protein sequence ID" value="ETO78757.1"/>
    <property type="molecule type" value="Genomic_DNA"/>
</dbReference>
<evidence type="ECO:0000259" key="3">
    <source>
        <dbReference type="PROSITE" id="PS50011"/>
    </source>
</evidence>
<name>A0A081AIP6_PHYNI</name>
<dbReference type="PROSITE" id="PS50011">
    <property type="entry name" value="PROTEIN_KINASE_DOM"/>
    <property type="match status" value="1"/>
</dbReference>
<dbReference type="InterPro" id="IPR011009">
    <property type="entry name" value="Kinase-like_dom_sf"/>
</dbReference>